<proteinExistence type="predicted"/>
<dbReference type="RefSeq" id="XP_066071662.1">
    <property type="nucleotide sequence ID" value="XM_066215565.1"/>
</dbReference>
<dbReference type="KEGG" id="cdep:91090415"/>
<dbReference type="GeneID" id="91090415"/>
<gene>
    <name evidence="1" type="ORF">L203_106207</name>
</gene>
<evidence type="ECO:0000313" key="2">
    <source>
        <dbReference type="Proteomes" id="UP000094043"/>
    </source>
</evidence>
<name>A0AAJ8M4R3_9TREE</name>
<reference evidence="1" key="3">
    <citation type="submission" date="2024-01" db="EMBL/GenBank/DDBJ databases">
        <authorList>
            <person name="Coelho M.A."/>
            <person name="David-Palma M."/>
            <person name="Shea T."/>
            <person name="Sun S."/>
            <person name="Cuomo C.A."/>
            <person name="Heitman J."/>
        </authorList>
    </citation>
    <scope>NUCLEOTIDE SEQUENCE</scope>
    <source>
        <strain evidence="1">CBS 7841</strain>
    </source>
</reference>
<dbReference type="EMBL" id="CP143791">
    <property type="protein sequence ID" value="WVN90962.1"/>
    <property type="molecule type" value="Genomic_DNA"/>
</dbReference>
<evidence type="ECO:0000313" key="1">
    <source>
        <dbReference type="EMBL" id="WVN90962.1"/>
    </source>
</evidence>
<keyword evidence="2" id="KW-1185">Reference proteome</keyword>
<reference evidence="1" key="1">
    <citation type="submission" date="2016-06" db="EMBL/GenBank/DDBJ databases">
        <authorList>
            <person name="Cuomo C."/>
            <person name="Litvintseva A."/>
            <person name="Heitman J."/>
            <person name="Chen Y."/>
            <person name="Sun S."/>
            <person name="Springer D."/>
            <person name="Dromer F."/>
            <person name="Young S."/>
            <person name="Zeng Q."/>
            <person name="Chapman S."/>
            <person name="Gujja S."/>
            <person name="Saif S."/>
            <person name="Birren B."/>
        </authorList>
    </citation>
    <scope>NUCLEOTIDE SEQUENCE</scope>
    <source>
        <strain evidence="1">CBS 7841</strain>
    </source>
</reference>
<organism evidence="1 2">
    <name type="scientific">Cryptococcus depauperatus CBS 7841</name>
    <dbReference type="NCBI Taxonomy" id="1295531"/>
    <lineage>
        <taxon>Eukaryota</taxon>
        <taxon>Fungi</taxon>
        <taxon>Dikarya</taxon>
        <taxon>Basidiomycota</taxon>
        <taxon>Agaricomycotina</taxon>
        <taxon>Tremellomycetes</taxon>
        <taxon>Tremellales</taxon>
        <taxon>Cryptococcaceae</taxon>
        <taxon>Cryptococcus</taxon>
    </lineage>
</organism>
<accession>A0AAJ8M4R3</accession>
<dbReference type="AlphaFoldDB" id="A0AAJ8M4R3"/>
<reference evidence="1" key="2">
    <citation type="journal article" date="2022" name="Elife">
        <title>Obligate sexual reproduction of a homothallic fungus closely related to the Cryptococcus pathogenic species complex.</title>
        <authorList>
            <person name="Passer A.R."/>
            <person name="Clancey S.A."/>
            <person name="Shea T."/>
            <person name="David-Palma M."/>
            <person name="Averette A.F."/>
            <person name="Boekhout T."/>
            <person name="Porcel B.M."/>
            <person name="Nowrousian M."/>
            <person name="Cuomo C.A."/>
            <person name="Sun S."/>
            <person name="Heitman J."/>
            <person name="Coelho M.A."/>
        </authorList>
    </citation>
    <scope>NUCLEOTIDE SEQUENCE</scope>
    <source>
        <strain evidence="1">CBS 7841</strain>
    </source>
</reference>
<dbReference type="Proteomes" id="UP000094043">
    <property type="component" value="Chromosome 8"/>
</dbReference>
<sequence length="101" mass="11935">MFLTHHKIQQNGQVKKSSLCLGKELFFFVVKTAVGYGHNSLDEHIDKASRRHFWTWNRVKLQNRIKMETLQQRPPASLIQRPIAKKRTDQDDCTFPERCLL</sequence>
<protein>
    <submittedName>
        <fullName evidence="1">Uncharacterized protein</fullName>
    </submittedName>
</protein>